<dbReference type="OrthoDB" id="107041at2759"/>
<accession>A0A225W5K3</accession>
<dbReference type="Proteomes" id="UP000198211">
    <property type="component" value="Unassembled WGS sequence"/>
</dbReference>
<dbReference type="EMBL" id="NBNE01001735">
    <property type="protein sequence ID" value="OWZ12852.1"/>
    <property type="molecule type" value="Genomic_DNA"/>
</dbReference>
<reference evidence="2" key="1">
    <citation type="submission" date="2017-03" db="EMBL/GenBank/DDBJ databases">
        <title>Phytopthora megakarya and P. palmivora, two closely related causual agents of cacao black pod achieved similar genome size and gene model numbers by different mechanisms.</title>
        <authorList>
            <person name="Ali S."/>
            <person name="Shao J."/>
            <person name="Larry D.J."/>
            <person name="Kronmiller B."/>
            <person name="Shen D."/>
            <person name="Strem M.D."/>
            <person name="Melnick R.L."/>
            <person name="Guiltinan M.J."/>
            <person name="Tyler B.M."/>
            <person name="Meinhardt L.W."/>
            <person name="Bailey B.A."/>
        </authorList>
    </citation>
    <scope>NUCLEOTIDE SEQUENCE [LARGE SCALE GENOMIC DNA]</scope>
    <source>
        <strain evidence="2">zdho120</strain>
    </source>
</reference>
<sequence>MATAKEMWDTVLYSTKHAKGQTMTEYLQTMNRLRQQLYNMGVANRINDDEMFRILTMGVSLTHPELVEPFDLPARQGTPLTLQ</sequence>
<keyword evidence="2" id="KW-1185">Reference proteome</keyword>
<comment type="caution">
    <text evidence="1">The sequence shown here is derived from an EMBL/GenBank/DDBJ whole genome shotgun (WGS) entry which is preliminary data.</text>
</comment>
<dbReference type="AlphaFoldDB" id="A0A225W5K3"/>
<proteinExistence type="predicted"/>
<evidence type="ECO:0000313" key="1">
    <source>
        <dbReference type="EMBL" id="OWZ12852.1"/>
    </source>
</evidence>
<evidence type="ECO:0000313" key="2">
    <source>
        <dbReference type="Proteomes" id="UP000198211"/>
    </source>
</evidence>
<gene>
    <name evidence="1" type="ORF">PHMEG_00013924</name>
</gene>
<name>A0A225W5K3_9STRA</name>
<organism evidence="1 2">
    <name type="scientific">Phytophthora megakarya</name>
    <dbReference type="NCBI Taxonomy" id="4795"/>
    <lineage>
        <taxon>Eukaryota</taxon>
        <taxon>Sar</taxon>
        <taxon>Stramenopiles</taxon>
        <taxon>Oomycota</taxon>
        <taxon>Peronosporomycetes</taxon>
        <taxon>Peronosporales</taxon>
        <taxon>Peronosporaceae</taxon>
        <taxon>Phytophthora</taxon>
    </lineage>
</organism>
<protein>
    <submittedName>
        <fullName evidence="1">Uncharacterized protein</fullName>
    </submittedName>
</protein>